<dbReference type="SUPFAM" id="SSF52954">
    <property type="entry name" value="Class II aaRS ABD-related"/>
    <property type="match status" value="1"/>
</dbReference>
<evidence type="ECO:0000313" key="3">
    <source>
        <dbReference type="RefSeq" id="XP_030376836.1"/>
    </source>
</evidence>
<dbReference type="RefSeq" id="XP_030376836.1">
    <property type="nucleotide sequence ID" value="XM_030520976.1"/>
</dbReference>
<protein>
    <submittedName>
        <fullName evidence="3">DNA polymerase subunit gamma-2, mitochondrial</fullName>
    </submittedName>
</protein>
<dbReference type="OrthoDB" id="5394539at2759"/>
<proteinExistence type="predicted"/>
<sequence>MKQLARCLKSLETAAFLKCHQSTGNTSIPDIELVSHGRAYAAQLQQQWLNLRNLAVNFGSETATSSSRLSFVQSAQLRTHLCQLRQQHPRKAKCPTLLKHQQFIQTGSIFSNSAYTHRTPVTHLITDLFVEPHRGLEHFYNMQRESKIWWMRFSSNPSRYAIVPYDLQSEQDYSKDCQAIDIKSTFGSDEITVEQLTLSTLPDDKDFELPDARTGKMLVPAIIRSVLELEPATCALLLDGCDHGRDTNSLLLNRVLAPYQCAIACVQGNPLSKDLLELSKHFVYVLQRAGLRLCQAGEKQSFFTYAPNASELDKHVQLTDTLGVPYTLLLDEQTLQNGLLQLRNRDTKLTETIHISDIPDYLKNIFRY</sequence>
<accession>A0A6J2TJK0</accession>
<dbReference type="AlphaFoldDB" id="A0A6J2TJK0"/>
<dbReference type="CTD" id="136040168"/>
<dbReference type="InterPro" id="IPR004154">
    <property type="entry name" value="Anticodon-bd"/>
</dbReference>
<dbReference type="Pfam" id="PF03129">
    <property type="entry name" value="HGTP_anticodon"/>
    <property type="match status" value="1"/>
</dbReference>
<dbReference type="GeneID" id="115625799"/>
<dbReference type="GO" id="GO:0005739">
    <property type="term" value="C:mitochondrion"/>
    <property type="evidence" value="ECO:0007669"/>
    <property type="project" value="TreeGrafter"/>
</dbReference>
<organism evidence="2 3">
    <name type="scientific">Drosophila lebanonensis</name>
    <name type="common">Fruit fly</name>
    <name type="synonym">Scaptodrosophila lebanonensis</name>
    <dbReference type="NCBI Taxonomy" id="7225"/>
    <lineage>
        <taxon>Eukaryota</taxon>
        <taxon>Metazoa</taxon>
        <taxon>Ecdysozoa</taxon>
        <taxon>Arthropoda</taxon>
        <taxon>Hexapoda</taxon>
        <taxon>Insecta</taxon>
        <taxon>Pterygota</taxon>
        <taxon>Neoptera</taxon>
        <taxon>Endopterygota</taxon>
        <taxon>Diptera</taxon>
        <taxon>Brachycera</taxon>
        <taxon>Muscomorpha</taxon>
        <taxon>Ephydroidea</taxon>
        <taxon>Drosophilidae</taxon>
        <taxon>Scaptodrosophila</taxon>
    </lineage>
</organism>
<dbReference type="InterPro" id="IPR027031">
    <property type="entry name" value="Gly-tRNA_synthase/POLG2"/>
</dbReference>
<evidence type="ECO:0000313" key="2">
    <source>
        <dbReference type="Proteomes" id="UP000504634"/>
    </source>
</evidence>
<feature type="domain" description="Anticodon-binding" evidence="1">
    <location>
        <begin position="260"/>
        <end position="364"/>
    </location>
</feature>
<dbReference type="Gene3D" id="3.30.930.10">
    <property type="entry name" value="Bira Bifunctional Protein, Domain 2"/>
    <property type="match status" value="1"/>
</dbReference>
<dbReference type="Gene3D" id="3.40.50.800">
    <property type="entry name" value="Anticodon-binding domain"/>
    <property type="match status" value="1"/>
</dbReference>
<dbReference type="PANTHER" id="PTHR10745:SF8">
    <property type="entry name" value="DNA POLYMERASE SUBUNIT GAMMA-2, MITOCHONDRIAL"/>
    <property type="match status" value="1"/>
</dbReference>
<gene>
    <name evidence="3" type="primary">LOC115625799</name>
</gene>
<keyword evidence="2" id="KW-1185">Reference proteome</keyword>
<dbReference type="InterPro" id="IPR036621">
    <property type="entry name" value="Anticodon-bd_dom_sf"/>
</dbReference>
<dbReference type="Proteomes" id="UP000504634">
    <property type="component" value="Unplaced"/>
</dbReference>
<reference evidence="3" key="1">
    <citation type="submission" date="2025-08" db="UniProtKB">
        <authorList>
            <consortium name="RefSeq"/>
        </authorList>
    </citation>
    <scope>IDENTIFICATION</scope>
    <source>
        <strain evidence="3">11010-0011.00</strain>
        <tissue evidence="3">Whole body</tissue>
    </source>
</reference>
<dbReference type="PANTHER" id="PTHR10745">
    <property type="entry name" value="GLYCYL-TRNA SYNTHETASE/DNA POLYMERASE SUBUNIT GAMMA-2"/>
    <property type="match status" value="1"/>
</dbReference>
<evidence type="ECO:0000259" key="1">
    <source>
        <dbReference type="Pfam" id="PF03129"/>
    </source>
</evidence>
<dbReference type="GO" id="GO:0006264">
    <property type="term" value="P:mitochondrial DNA replication"/>
    <property type="evidence" value="ECO:0007669"/>
    <property type="project" value="TreeGrafter"/>
</dbReference>
<name>A0A6J2TJK0_DROLE</name>
<dbReference type="InterPro" id="IPR045864">
    <property type="entry name" value="aa-tRNA-synth_II/BPL/LPL"/>
</dbReference>